<dbReference type="InterPro" id="IPR013087">
    <property type="entry name" value="Znf_C2H2_type"/>
</dbReference>
<comment type="subcellular location">
    <subcellularLocation>
        <location evidence="1">Nucleus</location>
    </subcellularLocation>
</comment>
<evidence type="ECO:0000256" key="7">
    <source>
        <dbReference type="ARBA" id="ARBA00023125"/>
    </source>
</evidence>
<dbReference type="GO" id="GO:0005654">
    <property type="term" value="C:nucleoplasm"/>
    <property type="evidence" value="ECO:0007669"/>
    <property type="project" value="UniProtKB-ARBA"/>
</dbReference>
<dbReference type="PROSITE" id="PS50157">
    <property type="entry name" value="ZINC_FINGER_C2H2_2"/>
    <property type="match status" value="3"/>
</dbReference>
<dbReference type="Gene3D" id="3.30.160.60">
    <property type="entry name" value="Classic Zinc Finger"/>
    <property type="match status" value="3"/>
</dbReference>
<keyword evidence="5" id="KW-0862">Zinc</keyword>
<dbReference type="SMART" id="SM00355">
    <property type="entry name" value="ZnF_C2H2"/>
    <property type="match status" value="3"/>
</dbReference>
<name>A0AA40LLN4_CNENI</name>
<feature type="region of interest" description="Disordered" evidence="13">
    <location>
        <begin position="1"/>
        <end position="22"/>
    </location>
</feature>
<keyword evidence="9" id="KW-0804">Transcription</keyword>
<accession>A0AA40LLN4</accession>
<evidence type="ECO:0000259" key="14">
    <source>
        <dbReference type="PROSITE" id="PS50157"/>
    </source>
</evidence>
<dbReference type="GO" id="GO:0045893">
    <property type="term" value="P:positive regulation of DNA-templated transcription"/>
    <property type="evidence" value="ECO:0007669"/>
    <property type="project" value="UniProtKB-ARBA"/>
</dbReference>
<keyword evidence="10" id="KW-0539">Nucleus</keyword>
<dbReference type="Pfam" id="PF00096">
    <property type="entry name" value="zf-C2H2"/>
    <property type="match status" value="3"/>
</dbReference>
<dbReference type="FunFam" id="3.30.160.60:FF:000368">
    <property type="entry name" value="Krueppel-like factor 15"/>
    <property type="match status" value="1"/>
</dbReference>
<dbReference type="FunFam" id="3.30.160.60:FF:000624">
    <property type="entry name" value="zinc finger protein 697"/>
    <property type="match status" value="1"/>
</dbReference>
<dbReference type="CDD" id="cd21580">
    <property type="entry name" value="KLF15_N"/>
    <property type="match status" value="1"/>
</dbReference>
<evidence type="ECO:0000256" key="2">
    <source>
        <dbReference type="ARBA" id="ARBA00022723"/>
    </source>
</evidence>
<dbReference type="PROSITE" id="PS00028">
    <property type="entry name" value="ZINC_FINGER_C2H2_1"/>
    <property type="match status" value="3"/>
</dbReference>
<comment type="caution">
    <text evidence="15">The sequence shown here is derived from an EMBL/GenBank/DDBJ whole genome shotgun (WGS) entry which is preliminary data.</text>
</comment>
<protein>
    <recommendedName>
        <fullName evidence="11">Krueppel-like factor 15</fullName>
    </recommendedName>
</protein>
<dbReference type="EMBL" id="JAULJE010000011">
    <property type="protein sequence ID" value="KAK1337635.1"/>
    <property type="molecule type" value="Genomic_DNA"/>
</dbReference>
<dbReference type="PANTHER" id="PTHR23235">
    <property type="entry name" value="KRUEPPEL-LIKE TRANSCRIPTION FACTOR"/>
    <property type="match status" value="1"/>
</dbReference>
<keyword evidence="4 12" id="KW-0863">Zinc-finger</keyword>
<reference evidence="15" key="1">
    <citation type="submission" date="2023-06" db="EMBL/GenBank/DDBJ databases">
        <title>Reference genome for the Northern bat (Eptesicus nilssonii), a most northern bat species.</title>
        <authorList>
            <person name="Laine V.N."/>
            <person name="Pulliainen A.T."/>
            <person name="Lilley T.M."/>
        </authorList>
    </citation>
    <scope>NUCLEOTIDE SEQUENCE</scope>
    <source>
        <strain evidence="15">BLF_Eptnil</strain>
        <tissue evidence="15">Kidney</tissue>
    </source>
</reference>
<evidence type="ECO:0000256" key="1">
    <source>
        <dbReference type="ARBA" id="ARBA00004123"/>
    </source>
</evidence>
<gene>
    <name evidence="15" type="ORF">QTO34_002268</name>
</gene>
<evidence type="ECO:0000256" key="13">
    <source>
        <dbReference type="SAM" id="MobiDB-lite"/>
    </source>
</evidence>
<evidence type="ECO:0000256" key="3">
    <source>
        <dbReference type="ARBA" id="ARBA00022737"/>
    </source>
</evidence>
<keyword evidence="16" id="KW-1185">Reference proteome</keyword>
<keyword evidence="7" id="KW-0238">DNA-binding</keyword>
<keyword evidence="3" id="KW-0677">Repeat</keyword>
<dbReference type="GO" id="GO:0000978">
    <property type="term" value="F:RNA polymerase II cis-regulatory region sequence-specific DNA binding"/>
    <property type="evidence" value="ECO:0007669"/>
    <property type="project" value="TreeGrafter"/>
</dbReference>
<dbReference type="SUPFAM" id="SSF57667">
    <property type="entry name" value="beta-beta-alpha zinc fingers"/>
    <property type="match status" value="2"/>
</dbReference>
<dbReference type="AlphaFoldDB" id="A0AA40LLN4"/>
<dbReference type="FunFam" id="3.30.160.60:FF:000018">
    <property type="entry name" value="Krueppel-like factor 15"/>
    <property type="match status" value="1"/>
</dbReference>
<evidence type="ECO:0000256" key="5">
    <source>
        <dbReference type="ARBA" id="ARBA00022833"/>
    </source>
</evidence>
<evidence type="ECO:0000256" key="11">
    <source>
        <dbReference type="ARBA" id="ARBA00069427"/>
    </source>
</evidence>
<evidence type="ECO:0000256" key="6">
    <source>
        <dbReference type="ARBA" id="ARBA00023015"/>
    </source>
</evidence>
<evidence type="ECO:0000313" key="16">
    <source>
        <dbReference type="Proteomes" id="UP001177744"/>
    </source>
</evidence>
<keyword evidence="8" id="KW-0010">Activator</keyword>
<evidence type="ECO:0000313" key="15">
    <source>
        <dbReference type="EMBL" id="KAK1337635.1"/>
    </source>
</evidence>
<dbReference type="GO" id="GO:0008270">
    <property type="term" value="F:zinc ion binding"/>
    <property type="evidence" value="ECO:0007669"/>
    <property type="project" value="UniProtKB-KW"/>
</dbReference>
<feature type="domain" description="C2H2-type" evidence="14">
    <location>
        <begin position="393"/>
        <end position="422"/>
    </location>
</feature>
<evidence type="ECO:0000256" key="10">
    <source>
        <dbReference type="ARBA" id="ARBA00023242"/>
    </source>
</evidence>
<keyword evidence="2" id="KW-0479">Metal-binding</keyword>
<sequence length="620" mass="66878">MNKRTRHCWQHPHPVNQDRHRDVVPPAQDHPLSWHTAQQWHGQASMVDHLLPVDENFSSPKCRVGYLGDRLVSRQAYHMLPSPPSEDDSDASSLCSCASPDSQALCSCYSSGPGAEGQDNILDFLLSQATLGSGGSGNIGTSSGPVTWEAWRRAPAPVKGSISASQSFLSVTPMMFQGPSSPLWRRLKSFWRRTWSWGSRRLQRATIRMWRSVVSSQLGHTGAISILGLVGESAVLPSQVVPMRVTLRPRWGACTRWPHPLAAADSTCAGEAGIGTEPSSPGQAPESVKVAQLLVNIQGQTFALLPQVVPSSNLNVPSKFVRIAPVPIAAKPIGSGPLGPGPTGLLMGQKFPKNPAAELIKMHKCTFPGCSKMYTKSSHLKAHLRRHTGEKPFACTWPGCGWRFSRSDELSRHRRSHSGVKPYQCPVCEKKFARSDHLSKHIKVHRFPRSSRSVQRCDNVANPAAWVGMSRGGLAWEAGTQSPPPAAFPGETQPLTQEAGLCAFAPSCLPAPLSQASAAVSGGLALLPLGSLLGPGPALYCREDEMCSFEMSVPTGSHTGEKIGSHTAPPPGWLLGFAYSSIPEGQECSLLFSTQIQPYPSLTYGKPLQARPGPWESLLL</sequence>
<dbReference type="InterPro" id="IPR036236">
    <property type="entry name" value="Znf_C2H2_sf"/>
</dbReference>
<evidence type="ECO:0000256" key="9">
    <source>
        <dbReference type="ARBA" id="ARBA00023163"/>
    </source>
</evidence>
<dbReference type="GO" id="GO:0000981">
    <property type="term" value="F:DNA-binding transcription factor activity, RNA polymerase II-specific"/>
    <property type="evidence" value="ECO:0007669"/>
    <property type="project" value="TreeGrafter"/>
</dbReference>
<keyword evidence="6" id="KW-0805">Transcription regulation</keyword>
<feature type="domain" description="C2H2-type" evidence="14">
    <location>
        <begin position="363"/>
        <end position="392"/>
    </location>
</feature>
<evidence type="ECO:0000256" key="12">
    <source>
        <dbReference type="PROSITE-ProRule" id="PRU00042"/>
    </source>
</evidence>
<feature type="domain" description="C2H2-type" evidence="14">
    <location>
        <begin position="423"/>
        <end position="450"/>
    </location>
</feature>
<feature type="compositionally biased region" description="Basic residues" evidence="13">
    <location>
        <begin position="1"/>
        <end position="10"/>
    </location>
</feature>
<organism evidence="15 16">
    <name type="scientific">Cnephaeus nilssonii</name>
    <name type="common">Northern bat</name>
    <name type="synonym">Eptesicus nilssonii</name>
    <dbReference type="NCBI Taxonomy" id="3371016"/>
    <lineage>
        <taxon>Eukaryota</taxon>
        <taxon>Metazoa</taxon>
        <taxon>Chordata</taxon>
        <taxon>Craniata</taxon>
        <taxon>Vertebrata</taxon>
        <taxon>Euteleostomi</taxon>
        <taxon>Mammalia</taxon>
        <taxon>Eutheria</taxon>
        <taxon>Laurasiatheria</taxon>
        <taxon>Chiroptera</taxon>
        <taxon>Yangochiroptera</taxon>
        <taxon>Vespertilionidae</taxon>
        <taxon>Cnephaeus</taxon>
    </lineage>
</organism>
<evidence type="ECO:0000256" key="4">
    <source>
        <dbReference type="ARBA" id="ARBA00022771"/>
    </source>
</evidence>
<dbReference type="PANTHER" id="PTHR23235:SF44">
    <property type="entry name" value="KRUEPPEL-LIKE FACTOR 15"/>
    <property type="match status" value="1"/>
</dbReference>
<dbReference type="Proteomes" id="UP001177744">
    <property type="component" value="Unassembled WGS sequence"/>
</dbReference>
<proteinExistence type="predicted"/>
<evidence type="ECO:0000256" key="8">
    <source>
        <dbReference type="ARBA" id="ARBA00023159"/>
    </source>
</evidence>